<protein>
    <submittedName>
        <fullName evidence="1">CDGSH iron-sulfur domain-containing protein 2-like</fullName>
    </submittedName>
</protein>
<name>A0A2Z7C2C4_9LAMI</name>
<reference evidence="1 2" key="1">
    <citation type="journal article" date="2015" name="Proc. Natl. Acad. Sci. U.S.A.">
        <title>The resurrection genome of Boea hygrometrica: A blueprint for survival of dehydration.</title>
        <authorList>
            <person name="Xiao L."/>
            <person name="Yang G."/>
            <person name="Zhang L."/>
            <person name="Yang X."/>
            <person name="Zhao S."/>
            <person name="Ji Z."/>
            <person name="Zhou Q."/>
            <person name="Hu M."/>
            <person name="Wang Y."/>
            <person name="Chen M."/>
            <person name="Xu Y."/>
            <person name="Jin H."/>
            <person name="Xiao X."/>
            <person name="Hu G."/>
            <person name="Bao F."/>
            <person name="Hu Y."/>
            <person name="Wan P."/>
            <person name="Li L."/>
            <person name="Deng X."/>
            <person name="Kuang T."/>
            <person name="Xiang C."/>
            <person name="Zhu J.K."/>
            <person name="Oliver M.J."/>
            <person name="He Y."/>
        </authorList>
    </citation>
    <scope>NUCLEOTIDE SEQUENCE [LARGE SCALE GENOMIC DNA]</scope>
    <source>
        <strain evidence="2">cv. XS01</strain>
    </source>
</reference>
<keyword evidence="2" id="KW-1185">Reference proteome</keyword>
<gene>
    <name evidence="1" type="ORF">F511_14032</name>
</gene>
<evidence type="ECO:0000313" key="2">
    <source>
        <dbReference type="Proteomes" id="UP000250235"/>
    </source>
</evidence>
<accession>A0A2Z7C2C4</accession>
<dbReference type="AlphaFoldDB" id="A0A2Z7C2C4"/>
<proteinExistence type="predicted"/>
<evidence type="ECO:0000313" key="1">
    <source>
        <dbReference type="EMBL" id="KZV41056.1"/>
    </source>
</evidence>
<sequence>MASVSCAAYAGISYGRPATSTNDGKPRRMVAVRAETVNLDIRKTEDKVVDSVLVVDLSKPVTAYCRFSFESIRNFLLFDCSEPFHWSRYGFPPPK</sequence>
<dbReference type="EMBL" id="KQ999839">
    <property type="protein sequence ID" value="KZV41056.1"/>
    <property type="molecule type" value="Genomic_DNA"/>
</dbReference>
<dbReference type="OrthoDB" id="449252at2759"/>
<organism evidence="1 2">
    <name type="scientific">Dorcoceras hygrometricum</name>
    <dbReference type="NCBI Taxonomy" id="472368"/>
    <lineage>
        <taxon>Eukaryota</taxon>
        <taxon>Viridiplantae</taxon>
        <taxon>Streptophyta</taxon>
        <taxon>Embryophyta</taxon>
        <taxon>Tracheophyta</taxon>
        <taxon>Spermatophyta</taxon>
        <taxon>Magnoliopsida</taxon>
        <taxon>eudicotyledons</taxon>
        <taxon>Gunneridae</taxon>
        <taxon>Pentapetalae</taxon>
        <taxon>asterids</taxon>
        <taxon>lamiids</taxon>
        <taxon>Lamiales</taxon>
        <taxon>Gesneriaceae</taxon>
        <taxon>Didymocarpoideae</taxon>
        <taxon>Trichosporeae</taxon>
        <taxon>Loxocarpinae</taxon>
        <taxon>Dorcoceras</taxon>
    </lineage>
</organism>
<dbReference type="Proteomes" id="UP000250235">
    <property type="component" value="Unassembled WGS sequence"/>
</dbReference>